<dbReference type="Pfam" id="PF13419">
    <property type="entry name" value="HAD_2"/>
    <property type="match status" value="1"/>
</dbReference>
<keyword evidence="2" id="KW-1185">Reference proteome</keyword>
<proteinExistence type="predicted"/>
<dbReference type="Proteomes" id="UP001595916">
    <property type="component" value="Unassembled WGS sequence"/>
</dbReference>
<evidence type="ECO:0000313" key="2">
    <source>
        <dbReference type="Proteomes" id="UP001595916"/>
    </source>
</evidence>
<dbReference type="PANTHER" id="PTHR47478:SF1">
    <property type="entry name" value="PYRIMIDINE 5'-NUCLEOTIDASE YJJG"/>
    <property type="match status" value="1"/>
</dbReference>
<dbReference type="InterPro" id="IPR041492">
    <property type="entry name" value="HAD_2"/>
</dbReference>
<dbReference type="GO" id="GO:0008253">
    <property type="term" value="F:5'-nucleotidase activity"/>
    <property type="evidence" value="ECO:0007669"/>
    <property type="project" value="UniProtKB-EC"/>
</dbReference>
<keyword evidence="1" id="KW-0378">Hydrolase</keyword>
<comment type="caution">
    <text evidence="1">The sequence shown here is derived from an EMBL/GenBank/DDBJ whole genome shotgun (WGS) entry which is preliminary data.</text>
</comment>
<evidence type="ECO:0000313" key="1">
    <source>
        <dbReference type="EMBL" id="MFC4804895.1"/>
    </source>
</evidence>
<dbReference type="InterPro" id="IPR023214">
    <property type="entry name" value="HAD_sf"/>
</dbReference>
<dbReference type="InterPro" id="IPR036412">
    <property type="entry name" value="HAD-like_sf"/>
</dbReference>
<accession>A0ABV9QJX7</accession>
<dbReference type="InterPro" id="IPR052550">
    <property type="entry name" value="Pyrimidine_5'-ntase_YjjG"/>
</dbReference>
<dbReference type="EMBL" id="JBHSHL010000025">
    <property type="protein sequence ID" value="MFC4804895.1"/>
    <property type="molecule type" value="Genomic_DNA"/>
</dbReference>
<dbReference type="NCBIfam" id="TIGR01549">
    <property type="entry name" value="HAD-SF-IA-v1"/>
    <property type="match status" value="1"/>
</dbReference>
<dbReference type="Gene3D" id="3.40.50.1000">
    <property type="entry name" value="HAD superfamily/HAD-like"/>
    <property type="match status" value="1"/>
</dbReference>
<dbReference type="InterPro" id="IPR023198">
    <property type="entry name" value="PGP-like_dom2"/>
</dbReference>
<dbReference type="PANTHER" id="PTHR47478">
    <property type="match status" value="1"/>
</dbReference>
<dbReference type="SFLD" id="SFLDG01135">
    <property type="entry name" value="C1.5.6:_HAD__Beta-PGM__Phospha"/>
    <property type="match status" value="1"/>
</dbReference>
<dbReference type="NCBIfam" id="TIGR02254">
    <property type="entry name" value="YjjG_YfnB"/>
    <property type="match status" value="1"/>
</dbReference>
<dbReference type="InterPro" id="IPR011951">
    <property type="entry name" value="HAD-SF_hydro_IA_YjjG/PynA"/>
</dbReference>
<dbReference type="SFLD" id="SFLDG01129">
    <property type="entry name" value="C1.5:_HAD__Beta-PGM__Phosphata"/>
    <property type="match status" value="1"/>
</dbReference>
<name>A0ABV9QJX7_9FIRM</name>
<dbReference type="SUPFAM" id="SSF56784">
    <property type="entry name" value="HAD-like"/>
    <property type="match status" value="1"/>
</dbReference>
<dbReference type="CDD" id="cd04305">
    <property type="entry name" value="HAD_Neu5Ac-Pase_like"/>
    <property type="match status" value="1"/>
</dbReference>
<dbReference type="EC" id="3.1.3.5" evidence="1"/>
<dbReference type="SFLD" id="SFLDS00003">
    <property type="entry name" value="Haloacid_Dehalogenase"/>
    <property type="match status" value="1"/>
</dbReference>
<sequence length="228" mass="26776">MKKTYKILLIDADMTLLDFQRSEKKALKKTFEHFGIVPAKEATALYHKINSGYWEMLEQGRVSKEELVYLRYKDLIEKMGLDIDHRECEDYYQYSLGQEAYTMKDAKEVCHYLGERYSLYIVTNGISSTQYSRMKKSGLDVYFKDIFVSEDTGYQKPMVEYFNYVFDKIGEVDKDEVLIIGDSLSSDIQGGINAGVDTCWFNYKKEERKIDIEPDYVITELKELELFL</sequence>
<dbReference type="InterPro" id="IPR006439">
    <property type="entry name" value="HAD-SF_hydro_IA"/>
</dbReference>
<dbReference type="RefSeq" id="WP_379788424.1">
    <property type="nucleotide sequence ID" value="NZ_JBHSHL010000025.1"/>
</dbReference>
<protein>
    <submittedName>
        <fullName evidence="1">YjjG family noncanonical pyrimidine nucleotidase</fullName>
        <ecNumber evidence="1">3.1.3.5</ecNumber>
    </submittedName>
</protein>
<dbReference type="Gene3D" id="1.10.150.240">
    <property type="entry name" value="Putative phosphatase, domain 2"/>
    <property type="match status" value="1"/>
</dbReference>
<gene>
    <name evidence="1" type="ORF">ACFO4R_07350</name>
</gene>
<reference evidence="2" key="1">
    <citation type="journal article" date="2019" name="Int. J. Syst. Evol. Microbiol.">
        <title>The Global Catalogue of Microorganisms (GCM) 10K type strain sequencing project: providing services to taxonomists for standard genome sequencing and annotation.</title>
        <authorList>
            <consortium name="The Broad Institute Genomics Platform"/>
            <consortium name="The Broad Institute Genome Sequencing Center for Infectious Disease"/>
            <person name="Wu L."/>
            <person name="Ma J."/>
        </authorList>
    </citation>
    <scope>NUCLEOTIDE SEQUENCE [LARGE SCALE GENOMIC DNA]</scope>
    <source>
        <strain evidence="2">CCUG 46385</strain>
    </source>
</reference>
<organism evidence="1 2">
    <name type="scientific">Filifactor villosus</name>
    <dbReference type="NCBI Taxonomy" id="29374"/>
    <lineage>
        <taxon>Bacteria</taxon>
        <taxon>Bacillati</taxon>
        <taxon>Bacillota</taxon>
        <taxon>Clostridia</taxon>
        <taxon>Peptostreptococcales</taxon>
        <taxon>Filifactoraceae</taxon>
        <taxon>Filifactor</taxon>
    </lineage>
</organism>